<keyword evidence="2 5" id="KW-0547">Nucleotide-binding</keyword>
<protein>
    <submittedName>
        <fullName evidence="8">Protein kinase</fullName>
    </submittedName>
</protein>
<evidence type="ECO:0000256" key="1">
    <source>
        <dbReference type="ARBA" id="ARBA00022679"/>
    </source>
</evidence>
<accession>A0ABT5BRD0</accession>
<evidence type="ECO:0000256" key="6">
    <source>
        <dbReference type="SAM" id="MobiDB-lite"/>
    </source>
</evidence>
<gene>
    <name evidence="8" type="ORF">POL72_03155</name>
</gene>
<dbReference type="Proteomes" id="UP001217485">
    <property type="component" value="Unassembled WGS sequence"/>
</dbReference>
<dbReference type="InterPro" id="IPR017441">
    <property type="entry name" value="Protein_kinase_ATP_BS"/>
</dbReference>
<sequence>MTSADEREDEALDRDPSLLVPGLRIEGFRIERLLGQGGFARVYGATREADGRSVALKVARRQDDGRIAREAAALARLDPPLVPALLGRGRSGELGPFLVLERLEGCSLARRLADLPGAGAMPIAQASAIVRALSAALDAVHDAGLVHRDLKPENVWLRPGGEVALIDFGLAAQARADGDARAALGPDLTQTGAILGTAAYMAPEQCLGARAVDARADIYALGAMIFELLTGRPPFVGEAAEVRQAHVARRPEPPSSIAQLPEGADEAVLRCLAKDPEARPARASDVARALAASLEARVAPSRGRAASSGAPAGRSDASSGRSDASQGRSDAPEGRSDTSPGRSDMAEGRSDTPQGRSDMAQGRSGAPQSRSDAPAPTAGPHRAVALLALRTRERADALVDIARAEGGILARFRGERMVLAFPAAEAPGDGVRAAARVARRLAEAGAAEPPLAVHLAPLRVRAGTHGVTLAGAALENAETWGAGPGDADAMPPALLTAEARRALADSPHVTPPPPREVAPEPRNAPPDEPGETSLRGRDAALRAALTAAQEALAGGGPALVTALGAEGHGKSRFLAALAAALHAGGAAVHAAAALRPEAAEHGATFVALLRASLDLPASGERDANAREALVQRLGAAEAARAWPAVGLALGQLAPADPAAAPLLEAPGARRHAEARALAAALAAAAPIALLLDDADRADASALDAIELATAEGSAARLAIVLAARPSIASLRPGLGERAARRVTLDLGPLDAEAAGALLQDHLRPVEFVPRAVLDRLHALARGVPRDLVEVACALRVGGAIQRARGGEGWTLAPDELLSLSAAPLGERLAARALAALPPPLVDLLERAAILGDDLSPAELEAALRALDRAADTRSAGAGAGALDPGVGLARLARAGVLVALSASPPRYAFRHPLLREAVEARIPPARRRALHAAVLRGLLGAPRAAGARARIARHAAAAGDLAAAAAAHAELADEALARHDVVEAEQRFTAALRLVGLLERDDPEARGRALAGRGRARYRLQRFEESLADLRAARALAEAAGDRGRAGELLLEEATALDWLEDFPASAAIAARAAELCAGLGDARLDARCLLAGGRSDCRDQRVDEGIPKLERAARGALAVGDHETHVIARLVLVASLSVARRLDEAERHAEAVVEACLRAGDAFHLCTAYINRVFMWVKRREEGRAVADQREAVRLARELGHAQLERWATLNLAELRYWLGAPDEALPLARRSLELQRRYFNKRPSPDDVLLLARIHLARGEHDEAARHLAEARASLPKPSLTPCARTLARLVQQALDDRAAGRFDAAAWRALVEEARHTAILHEHAEALHSAALSALRAGAAGEALALVRDARADSAGFWEQRFDEIERALLSPGLSPGSSGEA</sequence>
<evidence type="ECO:0000256" key="5">
    <source>
        <dbReference type="PROSITE-ProRule" id="PRU10141"/>
    </source>
</evidence>
<dbReference type="EMBL" id="JAQNDK010000001">
    <property type="protein sequence ID" value="MDC0676723.1"/>
    <property type="molecule type" value="Genomic_DNA"/>
</dbReference>
<keyword evidence="1" id="KW-0808">Transferase</keyword>
<keyword evidence="3 8" id="KW-0418">Kinase</keyword>
<evidence type="ECO:0000256" key="2">
    <source>
        <dbReference type="ARBA" id="ARBA00022741"/>
    </source>
</evidence>
<organism evidence="8 9">
    <name type="scientific">Sorangium atrum</name>
    <dbReference type="NCBI Taxonomy" id="2995308"/>
    <lineage>
        <taxon>Bacteria</taxon>
        <taxon>Pseudomonadati</taxon>
        <taxon>Myxococcota</taxon>
        <taxon>Polyangia</taxon>
        <taxon>Polyangiales</taxon>
        <taxon>Polyangiaceae</taxon>
        <taxon>Sorangium</taxon>
    </lineage>
</organism>
<feature type="region of interest" description="Disordered" evidence="6">
    <location>
        <begin position="504"/>
        <end position="534"/>
    </location>
</feature>
<evidence type="ECO:0000259" key="7">
    <source>
        <dbReference type="PROSITE" id="PS50011"/>
    </source>
</evidence>
<dbReference type="Gene3D" id="1.10.510.10">
    <property type="entry name" value="Transferase(Phosphotransferase) domain 1"/>
    <property type="match status" value="1"/>
</dbReference>
<dbReference type="SUPFAM" id="SSF52540">
    <property type="entry name" value="P-loop containing nucleoside triphosphate hydrolases"/>
    <property type="match status" value="1"/>
</dbReference>
<dbReference type="Gene3D" id="1.25.40.10">
    <property type="entry name" value="Tetratricopeptide repeat domain"/>
    <property type="match status" value="1"/>
</dbReference>
<comment type="caution">
    <text evidence="8">The sequence shown here is derived from an EMBL/GenBank/DDBJ whole genome shotgun (WGS) entry which is preliminary data.</text>
</comment>
<dbReference type="PANTHER" id="PTHR43289:SF6">
    <property type="entry name" value="SERINE_THREONINE-PROTEIN KINASE NEKL-3"/>
    <property type="match status" value="1"/>
</dbReference>
<feature type="compositionally biased region" description="Low complexity" evidence="6">
    <location>
        <begin position="297"/>
        <end position="329"/>
    </location>
</feature>
<keyword evidence="4 5" id="KW-0067">ATP-binding</keyword>
<keyword evidence="9" id="KW-1185">Reference proteome</keyword>
<feature type="binding site" evidence="5">
    <location>
        <position position="57"/>
    </location>
    <ligand>
        <name>ATP</name>
        <dbReference type="ChEBI" id="CHEBI:30616"/>
    </ligand>
</feature>
<dbReference type="PANTHER" id="PTHR43289">
    <property type="entry name" value="MITOGEN-ACTIVATED PROTEIN KINASE KINASE KINASE 20-RELATED"/>
    <property type="match status" value="1"/>
</dbReference>
<feature type="region of interest" description="Disordered" evidence="6">
    <location>
        <begin position="297"/>
        <end position="379"/>
    </location>
</feature>
<evidence type="ECO:0000313" key="9">
    <source>
        <dbReference type="Proteomes" id="UP001217485"/>
    </source>
</evidence>
<dbReference type="InterPro" id="IPR041664">
    <property type="entry name" value="AAA_16"/>
</dbReference>
<proteinExistence type="predicted"/>
<dbReference type="InterPro" id="IPR019734">
    <property type="entry name" value="TPR_rpt"/>
</dbReference>
<dbReference type="CDD" id="cd14014">
    <property type="entry name" value="STKc_PknB_like"/>
    <property type="match status" value="1"/>
</dbReference>
<dbReference type="SMART" id="SM00028">
    <property type="entry name" value="TPR"/>
    <property type="match status" value="4"/>
</dbReference>
<evidence type="ECO:0000256" key="4">
    <source>
        <dbReference type="ARBA" id="ARBA00022840"/>
    </source>
</evidence>
<dbReference type="Pfam" id="PF13191">
    <property type="entry name" value="AAA_16"/>
    <property type="match status" value="1"/>
</dbReference>
<dbReference type="InterPro" id="IPR011009">
    <property type="entry name" value="Kinase-like_dom_sf"/>
</dbReference>
<dbReference type="InterPro" id="IPR027417">
    <property type="entry name" value="P-loop_NTPase"/>
</dbReference>
<dbReference type="SUPFAM" id="SSF48452">
    <property type="entry name" value="TPR-like"/>
    <property type="match status" value="2"/>
</dbReference>
<dbReference type="PROSITE" id="PS50011">
    <property type="entry name" value="PROTEIN_KINASE_DOM"/>
    <property type="match status" value="1"/>
</dbReference>
<dbReference type="RefSeq" id="WP_272093498.1">
    <property type="nucleotide sequence ID" value="NZ_JAQNDK010000001.1"/>
</dbReference>
<dbReference type="SMART" id="SM00220">
    <property type="entry name" value="S_TKc"/>
    <property type="match status" value="1"/>
</dbReference>
<dbReference type="InterPro" id="IPR000719">
    <property type="entry name" value="Prot_kinase_dom"/>
</dbReference>
<dbReference type="PROSITE" id="PS00107">
    <property type="entry name" value="PROTEIN_KINASE_ATP"/>
    <property type="match status" value="1"/>
</dbReference>
<feature type="compositionally biased region" description="Pro residues" evidence="6">
    <location>
        <begin position="509"/>
        <end position="527"/>
    </location>
</feature>
<dbReference type="Gene3D" id="3.30.200.20">
    <property type="entry name" value="Phosphorylase Kinase, domain 1"/>
    <property type="match status" value="1"/>
</dbReference>
<reference evidence="8 9" key="1">
    <citation type="submission" date="2023-01" db="EMBL/GenBank/DDBJ databases">
        <title>Minimal conservation of predation-associated metabolite biosynthetic gene clusters underscores biosynthetic potential of Myxococcota including descriptions for ten novel species: Archangium lansinium sp. nov., Myxococcus landrumus sp. nov., Nannocystis bai.</title>
        <authorList>
            <person name="Ahearne A."/>
            <person name="Stevens C."/>
            <person name="Dowd S."/>
        </authorList>
    </citation>
    <scope>NUCLEOTIDE SEQUENCE [LARGE SCALE GENOMIC DNA]</scope>
    <source>
        <strain evidence="8 9">WIWO2</strain>
    </source>
</reference>
<name>A0ABT5BRD0_9BACT</name>
<dbReference type="InterPro" id="IPR011990">
    <property type="entry name" value="TPR-like_helical_dom_sf"/>
</dbReference>
<dbReference type="GO" id="GO:0016301">
    <property type="term" value="F:kinase activity"/>
    <property type="evidence" value="ECO:0007669"/>
    <property type="project" value="UniProtKB-KW"/>
</dbReference>
<dbReference type="SUPFAM" id="SSF56112">
    <property type="entry name" value="Protein kinase-like (PK-like)"/>
    <property type="match status" value="1"/>
</dbReference>
<evidence type="ECO:0000313" key="8">
    <source>
        <dbReference type="EMBL" id="MDC0676723.1"/>
    </source>
</evidence>
<evidence type="ECO:0000256" key="3">
    <source>
        <dbReference type="ARBA" id="ARBA00022777"/>
    </source>
</evidence>
<feature type="domain" description="Protein kinase" evidence="7">
    <location>
        <begin position="28"/>
        <end position="291"/>
    </location>
</feature>
<dbReference type="Pfam" id="PF00069">
    <property type="entry name" value="Pkinase"/>
    <property type="match status" value="1"/>
</dbReference>